<protein>
    <submittedName>
        <fullName evidence="2">Uncharacterized protein</fullName>
    </submittedName>
</protein>
<keyword evidence="3" id="KW-1185">Reference proteome</keyword>
<keyword evidence="1" id="KW-0175">Coiled coil</keyword>
<evidence type="ECO:0000313" key="3">
    <source>
        <dbReference type="Proteomes" id="UP001268683"/>
    </source>
</evidence>
<dbReference type="KEGG" id="tmk:QGN29_06450"/>
<dbReference type="RefSeq" id="WP_310799878.1">
    <property type="nucleotide sequence ID" value="NZ_CP123872.1"/>
</dbReference>
<evidence type="ECO:0000313" key="2">
    <source>
        <dbReference type="EMBL" id="WND04014.1"/>
    </source>
</evidence>
<dbReference type="Proteomes" id="UP001268683">
    <property type="component" value="Chromosome"/>
</dbReference>
<dbReference type="AlphaFoldDB" id="A0AA52HAJ0"/>
<proteinExistence type="predicted"/>
<feature type="coiled-coil region" evidence="1">
    <location>
        <begin position="20"/>
        <end position="87"/>
    </location>
</feature>
<evidence type="ECO:0000256" key="1">
    <source>
        <dbReference type="SAM" id="Coils"/>
    </source>
</evidence>
<gene>
    <name evidence="2" type="ORF">QGN29_06450</name>
</gene>
<name>A0AA52HAJ0_9PROT</name>
<dbReference type="EMBL" id="CP123872">
    <property type="protein sequence ID" value="WND04014.1"/>
    <property type="molecule type" value="Genomic_DNA"/>
</dbReference>
<organism evidence="2 3">
    <name type="scientific">Temperatibacter marinus</name>
    <dbReference type="NCBI Taxonomy" id="1456591"/>
    <lineage>
        <taxon>Bacteria</taxon>
        <taxon>Pseudomonadati</taxon>
        <taxon>Pseudomonadota</taxon>
        <taxon>Alphaproteobacteria</taxon>
        <taxon>Kordiimonadales</taxon>
        <taxon>Temperatibacteraceae</taxon>
        <taxon>Temperatibacter</taxon>
    </lineage>
</organism>
<sequence>MPSDFGDSLSNAQERLGEALTVMRRKMETQQHQLNGLTDENAHLRNLLETRVEQVSPSDNSDHEAELERLNQEIAELREQKLTIKKRLDSAISGIETALEEEAARLAGE</sequence>
<accession>A0AA52HAJ0</accession>
<reference evidence="2" key="1">
    <citation type="submission" date="2023-04" db="EMBL/GenBank/DDBJ databases">
        <title>Complete genome sequence of Temperatibacter marinus.</title>
        <authorList>
            <person name="Rong J.-C."/>
            <person name="Yi M.-L."/>
            <person name="Zhao Q."/>
        </authorList>
    </citation>
    <scope>NUCLEOTIDE SEQUENCE</scope>
    <source>
        <strain evidence="2">NBRC 110045</strain>
    </source>
</reference>